<evidence type="ECO:0000256" key="11">
    <source>
        <dbReference type="ARBA" id="ARBA00037847"/>
    </source>
</evidence>
<comment type="caution">
    <text evidence="15">The sequence shown here is derived from an EMBL/GenBank/DDBJ whole genome shotgun (WGS) entry which is preliminary data.</text>
</comment>
<dbReference type="PANTHER" id="PTHR33445:SF2">
    <property type="entry name" value="ATP SYNTHASE SUBUNIT B', CHLOROPLASTIC"/>
    <property type="match status" value="1"/>
</dbReference>
<dbReference type="GO" id="GO:0046933">
    <property type="term" value="F:proton-transporting ATP synthase activity, rotational mechanism"/>
    <property type="evidence" value="ECO:0007669"/>
    <property type="project" value="UniProtKB-UniRule"/>
</dbReference>
<keyword evidence="8 12" id="KW-0472">Membrane</keyword>
<comment type="function">
    <text evidence="12">Component of the F(0) channel, it forms part of the peripheral stalk, linking F(1) to F(0).</text>
</comment>
<comment type="similarity">
    <text evidence="1 12 13">Belongs to the ATPase B chain family.</text>
</comment>
<evidence type="ECO:0000256" key="13">
    <source>
        <dbReference type="RuleBase" id="RU003848"/>
    </source>
</evidence>
<dbReference type="InterPro" id="IPR050059">
    <property type="entry name" value="ATP_synthase_B_chain"/>
</dbReference>
<evidence type="ECO:0000256" key="5">
    <source>
        <dbReference type="ARBA" id="ARBA00022781"/>
    </source>
</evidence>
<evidence type="ECO:0000256" key="6">
    <source>
        <dbReference type="ARBA" id="ARBA00022989"/>
    </source>
</evidence>
<dbReference type="SUPFAM" id="SSF81573">
    <property type="entry name" value="F1F0 ATP synthase subunit B, membrane domain"/>
    <property type="match status" value="1"/>
</dbReference>
<organism evidence="15 16">
    <name type="scientific">candidate division WWE3 bacterium CG10_big_fil_rev_8_21_14_0_10_32_10</name>
    <dbReference type="NCBI Taxonomy" id="1975090"/>
    <lineage>
        <taxon>Bacteria</taxon>
        <taxon>Katanobacteria</taxon>
    </lineage>
</organism>
<sequence>MELLGNLGIDFKLLIAQIVNFTILLVVLNKFLYKPVMKRIEDDEEELLKAKRESEKLNKEKEDFLKQKKSEIGDIRDRSKKIIEEAEEIATQIKQDTEKKAFLSSDKLLKQTKINISSKLNSIKNEVEREKNIEYKKALSESISRLYKKSNYDLEPEFWKNLLGSMKKKSWSKINKNSKVTLYYANTLPKNYDQDLKKVLNSPAEIFTNKKEDLILGYQLECEGILLSYNMLNEIEKAIQNK</sequence>
<keyword evidence="5 12" id="KW-0375">Hydrogen ion transport</keyword>
<evidence type="ECO:0000313" key="16">
    <source>
        <dbReference type="Proteomes" id="UP000230214"/>
    </source>
</evidence>
<dbReference type="GO" id="GO:0046961">
    <property type="term" value="F:proton-transporting ATPase activity, rotational mechanism"/>
    <property type="evidence" value="ECO:0007669"/>
    <property type="project" value="TreeGrafter"/>
</dbReference>
<evidence type="ECO:0000256" key="14">
    <source>
        <dbReference type="SAM" id="Coils"/>
    </source>
</evidence>
<comment type="function">
    <text evidence="10 12">F(1)F(0) ATP synthase produces ATP from ADP in the presence of a proton or sodium gradient. F-type ATPases consist of two structural domains, F(1) containing the extramembraneous catalytic core and F(0) containing the membrane proton channel, linked together by a central stalk and a peripheral stalk. During catalysis, ATP synthesis in the catalytic domain of F(1) is coupled via a rotary mechanism of the central stalk subunits to proton translocation.</text>
</comment>
<dbReference type="EMBL" id="PCXU01000013">
    <property type="protein sequence ID" value="PIR43718.1"/>
    <property type="molecule type" value="Genomic_DNA"/>
</dbReference>
<keyword evidence="12" id="KW-1003">Cell membrane</keyword>
<protein>
    <recommendedName>
        <fullName evidence="12">ATP synthase subunit b</fullName>
    </recommendedName>
    <alternativeName>
        <fullName evidence="12">ATP synthase F(0) sector subunit b</fullName>
    </alternativeName>
    <alternativeName>
        <fullName evidence="12">ATPase subunit I</fullName>
    </alternativeName>
    <alternativeName>
        <fullName evidence="12">F-type ATPase subunit b</fullName>
        <shortName evidence="12">F-ATPase subunit b</shortName>
    </alternativeName>
</protein>
<keyword evidence="2 12" id="KW-0813">Transport</keyword>
<dbReference type="InterPro" id="IPR002146">
    <property type="entry name" value="ATP_synth_b/b'su_bac/chlpt"/>
</dbReference>
<keyword evidence="3 12" id="KW-0138">CF(0)</keyword>
<dbReference type="Pfam" id="PF00430">
    <property type="entry name" value="ATP-synt_B"/>
    <property type="match status" value="1"/>
</dbReference>
<dbReference type="InterPro" id="IPR028987">
    <property type="entry name" value="ATP_synth_B-like_membr_sf"/>
</dbReference>
<comment type="subunit">
    <text evidence="12">F-type ATPases have 2 components, F(1) - the catalytic core - and F(0) - the membrane proton channel. F(1) has five subunits: alpha(3), beta(3), gamma(1), delta(1), epsilon(1). F(0) has three main subunits: a(1), b(2) and c(10-14). The alpha and beta chains form an alternating ring which encloses part of the gamma chain. F(1) is attached to F(0) by a central stalk formed by the gamma and epsilon chains, while a peripheral stalk is formed by the delta and b chains.</text>
</comment>
<proteinExistence type="inferred from homology"/>
<evidence type="ECO:0000256" key="2">
    <source>
        <dbReference type="ARBA" id="ARBA00022448"/>
    </source>
</evidence>
<evidence type="ECO:0000256" key="7">
    <source>
        <dbReference type="ARBA" id="ARBA00023065"/>
    </source>
</evidence>
<keyword evidence="7 12" id="KW-0406">Ion transport</keyword>
<keyword evidence="14" id="KW-0175">Coiled coil</keyword>
<evidence type="ECO:0000256" key="10">
    <source>
        <dbReference type="ARBA" id="ARBA00025198"/>
    </source>
</evidence>
<dbReference type="PANTHER" id="PTHR33445">
    <property type="entry name" value="ATP SYNTHASE SUBUNIT B', CHLOROPLASTIC"/>
    <property type="match status" value="1"/>
</dbReference>
<dbReference type="GO" id="GO:0045259">
    <property type="term" value="C:proton-transporting ATP synthase complex"/>
    <property type="evidence" value="ECO:0007669"/>
    <property type="project" value="UniProtKB-KW"/>
</dbReference>
<evidence type="ECO:0000256" key="1">
    <source>
        <dbReference type="ARBA" id="ARBA00005513"/>
    </source>
</evidence>
<comment type="subcellular location">
    <subcellularLocation>
        <location evidence="12">Cell membrane</location>
        <topology evidence="12">Single-pass membrane protein</topology>
    </subcellularLocation>
    <subcellularLocation>
        <location evidence="11">Endomembrane system</location>
        <topology evidence="11">Single-pass membrane protein</topology>
    </subcellularLocation>
</comment>
<feature type="transmembrane region" description="Helical" evidence="12">
    <location>
        <begin position="13"/>
        <end position="33"/>
    </location>
</feature>
<evidence type="ECO:0000256" key="8">
    <source>
        <dbReference type="ARBA" id="ARBA00023136"/>
    </source>
</evidence>
<keyword evidence="4 12" id="KW-0812">Transmembrane</keyword>
<evidence type="ECO:0000256" key="12">
    <source>
        <dbReference type="HAMAP-Rule" id="MF_01398"/>
    </source>
</evidence>
<dbReference type="CDD" id="cd06503">
    <property type="entry name" value="ATP-synt_Fo_b"/>
    <property type="match status" value="1"/>
</dbReference>
<keyword evidence="9 12" id="KW-0066">ATP synthesis</keyword>
<accession>A0A2H0RB24</accession>
<dbReference type="GO" id="GO:0012505">
    <property type="term" value="C:endomembrane system"/>
    <property type="evidence" value="ECO:0007669"/>
    <property type="project" value="UniProtKB-SubCell"/>
</dbReference>
<evidence type="ECO:0000256" key="4">
    <source>
        <dbReference type="ARBA" id="ARBA00022692"/>
    </source>
</evidence>
<dbReference type="AlphaFoldDB" id="A0A2H0RB24"/>
<evidence type="ECO:0000313" key="15">
    <source>
        <dbReference type="EMBL" id="PIR43718.1"/>
    </source>
</evidence>
<gene>
    <name evidence="12" type="primary">atpF</name>
    <name evidence="15" type="ORF">COV24_01540</name>
</gene>
<dbReference type="Proteomes" id="UP000230214">
    <property type="component" value="Unassembled WGS sequence"/>
</dbReference>
<evidence type="ECO:0000256" key="3">
    <source>
        <dbReference type="ARBA" id="ARBA00022547"/>
    </source>
</evidence>
<keyword evidence="6 12" id="KW-1133">Transmembrane helix</keyword>
<feature type="coiled-coil region" evidence="14">
    <location>
        <begin position="37"/>
        <end position="96"/>
    </location>
</feature>
<reference evidence="15 16" key="1">
    <citation type="submission" date="2017-09" db="EMBL/GenBank/DDBJ databases">
        <title>Depth-based differentiation of microbial function through sediment-hosted aquifers and enrichment of novel symbionts in the deep terrestrial subsurface.</title>
        <authorList>
            <person name="Probst A.J."/>
            <person name="Ladd B."/>
            <person name="Jarett J.K."/>
            <person name="Geller-Mcgrath D.E."/>
            <person name="Sieber C.M."/>
            <person name="Emerson J.B."/>
            <person name="Anantharaman K."/>
            <person name="Thomas B.C."/>
            <person name="Malmstrom R."/>
            <person name="Stieglmeier M."/>
            <person name="Klingl A."/>
            <person name="Woyke T."/>
            <person name="Ryan C.M."/>
            <person name="Banfield J.F."/>
        </authorList>
    </citation>
    <scope>NUCLEOTIDE SEQUENCE [LARGE SCALE GENOMIC DNA]</scope>
    <source>
        <strain evidence="15">CG10_big_fil_rev_8_21_14_0_10_32_10</strain>
    </source>
</reference>
<dbReference type="GO" id="GO:0005886">
    <property type="term" value="C:plasma membrane"/>
    <property type="evidence" value="ECO:0007669"/>
    <property type="project" value="UniProtKB-SubCell"/>
</dbReference>
<dbReference type="HAMAP" id="MF_01398">
    <property type="entry name" value="ATP_synth_b_bprime"/>
    <property type="match status" value="1"/>
</dbReference>
<name>A0A2H0RB24_UNCKA</name>
<evidence type="ECO:0000256" key="9">
    <source>
        <dbReference type="ARBA" id="ARBA00023310"/>
    </source>
</evidence>